<evidence type="ECO:0000256" key="1">
    <source>
        <dbReference type="ARBA" id="ARBA00004496"/>
    </source>
</evidence>
<evidence type="ECO:0000256" key="4">
    <source>
        <dbReference type="ARBA" id="ARBA00022737"/>
    </source>
</evidence>
<evidence type="ECO:0000256" key="3">
    <source>
        <dbReference type="ARBA" id="ARBA00022679"/>
    </source>
</evidence>
<dbReference type="Proteomes" id="UP000286100">
    <property type="component" value="Unassembled WGS sequence"/>
</dbReference>
<dbReference type="CDD" id="cd01448">
    <property type="entry name" value="TST_Repeat_1"/>
    <property type="match status" value="1"/>
</dbReference>
<evidence type="ECO:0000313" key="8">
    <source>
        <dbReference type="EMBL" id="RJF85673.1"/>
    </source>
</evidence>
<dbReference type="InterPro" id="IPR001763">
    <property type="entry name" value="Rhodanese-like_dom"/>
</dbReference>
<dbReference type="SMART" id="SM00450">
    <property type="entry name" value="RHOD"/>
    <property type="match status" value="2"/>
</dbReference>
<dbReference type="PANTHER" id="PTHR11364">
    <property type="entry name" value="THIOSULFATE SULFERTANSFERASE"/>
    <property type="match status" value="1"/>
</dbReference>
<name>A0A418W6K5_9SPHN</name>
<keyword evidence="9" id="KW-1185">Reference proteome</keyword>
<proteinExistence type="predicted"/>
<dbReference type="PROSITE" id="PS50206">
    <property type="entry name" value="RHODANESE_3"/>
    <property type="match status" value="2"/>
</dbReference>
<keyword evidence="4" id="KW-0677">Repeat</keyword>
<evidence type="ECO:0000256" key="5">
    <source>
        <dbReference type="ARBA" id="ARBA00051793"/>
    </source>
</evidence>
<keyword evidence="2" id="KW-0963">Cytoplasm</keyword>
<accession>A0A418W6K5</accession>
<dbReference type="AlphaFoldDB" id="A0A418W6K5"/>
<dbReference type="EMBL" id="QYUM01000004">
    <property type="protein sequence ID" value="RJF85673.1"/>
    <property type="molecule type" value="Genomic_DNA"/>
</dbReference>
<gene>
    <name evidence="8" type="ORF">D3876_17380</name>
</gene>
<evidence type="ECO:0000259" key="7">
    <source>
        <dbReference type="PROSITE" id="PS50206"/>
    </source>
</evidence>
<dbReference type="CDD" id="cd01449">
    <property type="entry name" value="TST_Repeat_2"/>
    <property type="match status" value="1"/>
</dbReference>
<dbReference type="GO" id="GO:0004792">
    <property type="term" value="F:thiosulfate-cyanide sulfurtransferase activity"/>
    <property type="evidence" value="ECO:0007669"/>
    <property type="project" value="InterPro"/>
</dbReference>
<protein>
    <recommendedName>
        <fullName evidence="6">Sulfurtransferase</fullName>
    </recommendedName>
</protein>
<dbReference type="InterPro" id="IPR036873">
    <property type="entry name" value="Rhodanese-like_dom_sf"/>
</dbReference>
<comment type="subcellular location">
    <subcellularLocation>
        <location evidence="1">Cytoplasm</location>
    </subcellularLocation>
</comment>
<dbReference type="GO" id="GO:0005737">
    <property type="term" value="C:cytoplasm"/>
    <property type="evidence" value="ECO:0007669"/>
    <property type="project" value="UniProtKB-SubCell"/>
</dbReference>
<dbReference type="FunFam" id="3.40.250.10:FF:000001">
    <property type="entry name" value="Sulfurtransferase"/>
    <property type="match status" value="1"/>
</dbReference>
<feature type="domain" description="Rhodanese" evidence="7">
    <location>
        <begin position="162"/>
        <end position="276"/>
    </location>
</feature>
<dbReference type="RefSeq" id="WP_119764650.1">
    <property type="nucleotide sequence ID" value="NZ_QYUM01000004.1"/>
</dbReference>
<organism evidence="8 9">
    <name type="scientific">Sphingomonas cavernae</name>
    <dbReference type="NCBI Taxonomy" id="2320861"/>
    <lineage>
        <taxon>Bacteria</taxon>
        <taxon>Pseudomonadati</taxon>
        <taxon>Pseudomonadota</taxon>
        <taxon>Alphaproteobacteria</taxon>
        <taxon>Sphingomonadales</taxon>
        <taxon>Sphingomonadaceae</taxon>
        <taxon>Sphingomonas</taxon>
    </lineage>
</organism>
<evidence type="ECO:0000313" key="9">
    <source>
        <dbReference type="Proteomes" id="UP000286100"/>
    </source>
</evidence>
<dbReference type="OrthoDB" id="9781034at2"/>
<evidence type="ECO:0000256" key="6">
    <source>
        <dbReference type="RuleBase" id="RU000507"/>
    </source>
</evidence>
<keyword evidence="3 6" id="KW-0808">Transferase</keyword>
<comment type="caution">
    <text evidence="8">The sequence shown here is derived from an EMBL/GenBank/DDBJ whole genome shotgun (WGS) entry which is preliminary data.</text>
</comment>
<dbReference type="GO" id="GO:0016784">
    <property type="term" value="F:3-mercaptopyruvate sulfurtransferase activity"/>
    <property type="evidence" value="ECO:0007669"/>
    <property type="project" value="UniProtKB-EC"/>
</dbReference>
<feature type="domain" description="Rhodanese" evidence="7">
    <location>
        <begin position="15"/>
        <end position="132"/>
    </location>
</feature>
<sequence length="280" mass="30088">MDMLVSTEWLAAELGASDLRVVDATYFLPTDGRNAATEYEAAHIPGAVHMDLENLVDSSSDLPNMLPTPEKFASRMQSLGLGDGSRIVLYDDSPYRTAARAWWMLRLFGAHDVAILDGGLAKWKAEGRELAAGKEPHRHRHYTVWKDDATLRTLDQMKANAESGAEQVLDARSSARFTGEEADPRPKTHAGHIPGSKNLPYGNLFNADGSWKQGDALKQAFADAGIDLGRPLVTTCGSGITAAVLLFGATLAGADKVALYDGSWSEWGSDPSTKKAMGAA</sequence>
<evidence type="ECO:0000256" key="2">
    <source>
        <dbReference type="ARBA" id="ARBA00022490"/>
    </source>
</evidence>
<keyword evidence="8" id="KW-0670">Pyruvate</keyword>
<dbReference type="PANTHER" id="PTHR11364:SF27">
    <property type="entry name" value="SULFURTRANSFERASE"/>
    <property type="match status" value="1"/>
</dbReference>
<reference evidence="8 9" key="1">
    <citation type="submission" date="2018-09" db="EMBL/GenBank/DDBJ databases">
        <authorList>
            <person name="Zhu H."/>
        </authorList>
    </citation>
    <scope>NUCLEOTIDE SEQUENCE [LARGE SCALE GENOMIC DNA]</scope>
    <source>
        <strain evidence="8 9">K2R01-6</strain>
    </source>
</reference>
<dbReference type="Pfam" id="PF00581">
    <property type="entry name" value="Rhodanese"/>
    <property type="match status" value="2"/>
</dbReference>
<dbReference type="NCBIfam" id="NF008557">
    <property type="entry name" value="PRK11493.1"/>
    <property type="match status" value="1"/>
</dbReference>
<dbReference type="InterPro" id="IPR045078">
    <property type="entry name" value="TST/MPST-like"/>
</dbReference>
<dbReference type="PROSITE" id="PS00683">
    <property type="entry name" value="RHODANESE_2"/>
    <property type="match status" value="1"/>
</dbReference>
<dbReference type="Gene3D" id="3.40.250.10">
    <property type="entry name" value="Rhodanese-like domain"/>
    <property type="match status" value="2"/>
</dbReference>
<dbReference type="SUPFAM" id="SSF52821">
    <property type="entry name" value="Rhodanese/Cell cycle control phosphatase"/>
    <property type="match status" value="2"/>
</dbReference>
<comment type="catalytic activity">
    <reaction evidence="5">
        <text>2-oxo-3-sulfanylpropanoate + [thioredoxin]-dithiol = [thioredoxin]-disulfide + hydrogen sulfide + pyruvate + H(+)</text>
        <dbReference type="Rhea" id="RHEA:21740"/>
        <dbReference type="Rhea" id="RHEA-COMP:10698"/>
        <dbReference type="Rhea" id="RHEA-COMP:10700"/>
        <dbReference type="ChEBI" id="CHEBI:15361"/>
        <dbReference type="ChEBI" id="CHEBI:15378"/>
        <dbReference type="ChEBI" id="CHEBI:29919"/>
        <dbReference type="ChEBI" id="CHEBI:29950"/>
        <dbReference type="ChEBI" id="CHEBI:50058"/>
        <dbReference type="ChEBI" id="CHEBI:57678"/>
        <dbReference type="EC" id="2.8.1.2"/>
    </reaction>
    <physiologicalReaction direction="left-to-right" evidence="5">
        <dbReference type="Rhea" id="RHEA:21741"/>
    </physiologicalReaction>
</comment>
<dbReference type="FunFam" id="3.40.250.10:FF:000015">
    <property type="entry name" value="Sulfurtransferase"/>
    <property type="match status" value="1"/>
</dbReference>
<dbReference type="InterPro" id="IPR001307">
    <property type="entry name" value="Thiosulphate_STrfase_CS"/>
</dbReference>